<feature type="domain" description="AB hydrolase-1" evidence="2">
    <location>
        <begin position="107"/>
        <end position="335"/>
    </location>
</feature>
<dbReference type="Pfam" id="PF12697">
    <property type="entry name" value="Abhydrolase_6"/>
    <property type="match status" value="1"/>
</dbReference>
<dbReference type="SUPFAM" id="SSF53474">
    <property type="entry name" value="alpha/beta-Hydrolases"/>
    <property type="match status" value="2"/>
</dbReference>
<name>A0A2G2VWU8_CAPBA</name>
<dbReference type="AlphaFoldDB" id="A0A2G2VWU8"/>
<gene>
    <name evidence="4" type="ORF">CQW23_21025</name>
</gene>
<dbReference type="Pfam" id="PF00561">
    <property type="entry name" value="Abhydrolase_1"/>
    <property type="match status" value="1"/>
</dbReference>
<organism evidence="4 5">
    <name type="scientific">Capsicum baccatum</name>
    <name type="common">Peruvian pepper</name>
    <dbReference type="NCBI Taxonomy" id="33114"/>
    <lineage>
        <taxon>Eukaryota</taxon>
        <taxon>Viridiplantae</taxon>
        <taxon>Streptophyta</taxon>
        <taxon>Embryophyta</taxon>
        <taxon>Tracheophyta</taxon>
        <taxon>Spermatophyta</taxon>
        <taxon>Magnoliopsida</taxon>
        <taxon>eudicotyledons</taxon>
        <taxon>Gunneridae</taxon>
        <taxon>Pentapetalae</taxon>
        <taxon>asterids</taxon>
        <taxon>lamiids</taxon>
        <taxon>Solanales</taxon>
        <taxon>Solanaceae</taxon>
        <taxon>Solanoideae</taxon>
        <taxon>Capsiceae</taxon>
        <taxon>Capsicum</taxon>
    </lineage>
</organism>
<keyword evidence="5" id="KW-1185">Reference proteome</keyword>
<sequence>MTGKILVILFIGVLAFVYQAITPPPPRICGSLNGPPITAPRIKLSDGRHLAYKEQGVEKAQAKYKIVFIHGFDCCRHDVAFASTLSLVMPFYLLFFSRNLDVIESLGIYIVSFDRPGYGESDPHPQRTPKTLARDVEELADQLKLGSKFYVTGFSMGGQAVWGCLKYIPHRLAGAALLTPVINYWWAGFPSNLSTKSYYDQLLPDQWALRVFHYLPLLSYWWNTQKYFPSSSVAAHSPDIFLTQDTQLAPRFGASQEQYRGQIRQQGEFESLHRDGIVGFGTWEFDPMDLKNPFDNVHLWQGDEDGLVPVILQRYIAKKLPWIKYHEIKGGGHLFPYADGMIRKMIALFGIVILALIYKAIMPPPPKKCGSHNGPPITAPRVKLSDGRYLAYKENGVPRDQAKHKFVFIHGFDCVRHDVALLTTISPEVMQSLGIYIVSIDRPGYGESDPHPKRTPKTLALDIEELADQLELGSKFYVIGFSMGGQAVWGLLKYIPHRLAGAILLTPVTNYWWGSFPANLTKQAYYEQLVQDQWTLRISHYLPWLTYWWNTQKWFPSSSVATFSEDILFEQDRVLMPIFDEYQSKYRDLVRQQGDYESIHRDLMIGFGTWEFDPMELENPFPNGEGSVHIWQGDEDGHVPVLLQRHIAKKLPWIHYHEMKGGGHMFPWAEGMGDKVMKTFLLGEPFVM</sequence>
<feature type="chain" id="PRO_5013706722" description="AB hydrolase-1 domain-containing protein" evidence="1">
    <location>
        <begin position="16"/>
        <end position="688"/>
    </location>
</feature>
<dbReference type="STRING" id="33114.A0A2G2VWU8"/>
<reference evidence="4 5" key="1">
    <citation type="journal article" date="2017" name="Genome Biol.">
        <title>New reference genome sequences of hot pepper reveal the massive evolution of plant disease-resistance genes by retroduplication.</title>
        <authorList>
            <person name="Kim S."/>
            <person name="Park J."/>
            <person name="Yeom S.I."/>
            <person name="Kim Y.M."/>
            <person name="Seo E."/>
            <person name="Kim K.T."/>
            <person name="Kim M.S."/>
            <person name="Lee J.M."/>
            <person name="Cheong K."/>
            <person name="Shin H.S."/>
            <person name="Kim S.B."/>
            <person name="Han K."/>
            <person name="Lee J."/>
            <person name="Park M."/>
            <person name="Lee H.A."/>
            <person name="Lee H.Y."/>
            <person name="Lee Y."/>
            <person name="Oh S."/>
            <person name="Lee J.H."/>
            <person name="Choi E."/>
            <person name="Choi E."/>
            <person name="Lee S.E."/>
            <person name="Jeon J."/>
            <person name="Kim H."/>
            <person name="Choi G."/>
            <person name="Song H."/>
            <person name="Lee J."/>
            <person name="Lee S.C."/>
            <person name="Kwon J.K."/>
            <person name="Lee H.Y."/>
            <person name="Koo N."/>
            <person name="Hong Y."/>
            <person name="Kim R.W."/>
            <person name="Kang W.H."/>
            <person name="Huh J.H."/>
            <person name="Kang B.C."/>
            <person name="Yang T.J."/>
            <person name="Lee Y.H."/>
            <person name="Bennetzen J.L."/>
            <person name="Choi D."/>
        </authorList>
    </citation>
    <scope>NUCLEOTIDE SEQUENCE [LARGE SCALE GENOMIC DNA]</scope>
    <source>
        <strain evidence="5">cv. PBC81</strain>
    </source>
</reference>
<dbReference type="PANTHER" id="PTHR45763">
    <property type="entry name" value="HYDROLASE, ALPHA/BETA FOLD FAMILY PROTEIN, EXPRESSED-RELATED"/>
    <property type="match status" value="1"/>
</dbReference>
<dbReference type="InterPro" id="IPR000073">
    <property type="entry name" value="AB_hydrolase_1"/>
</dbReference>
<dbReference type="OrthoDB" id="294702at2759"/>
<dbReference type="Gene3D" id="3.40.50.1820">
    <property type="entry name" value="alpha/beta hydrolase"/>
    <property type="match status" value="2"/>
</dbReference>
<keyword evidence="1" id="KW-0732">Signal</keyword>
<evidence type="ECO:0000313" key="4">
    <source>
        <dbReference type="EMBL" id="PHT37452.1"/>
    </source>
</evidence>
<feature type="signal peptide" evidence="1">
    <location>
        <begin position="1"/>
        <end position="15"/>
    </location>
</feature>
<evidence type="ECO:0000259" key="2">
    <source>
        <dbReference type="Pfam" id="PF00561"/>
    </source>
</evidence>
<feature type="domain" description="AB hydrolase-1" evidence="3">
    <location>
        <begin position="406"/>
        <end position="669"/>
    </location>
</feature>
<accession>A0A2G2VWU8</accession>
<protein>
    <recommendedName>
        <fullName evidence="2 3">AB hydrolase-1 domain-containing protein</fullName>
    </recommendedName>
</protein>
<dbReference type="PANTHER" id="PTHR45763:SF18">
    <property type="entry name" value="AB HYDROLASE-1 DOMAIN-CONTAINING PROTEIN"/>
    <property type="match status" value="1"/>
</dbReference>
<dbReference type="FunFam" id="3.40.50.1820:FF:000270">
    <property type="entry name" value="Alpha/beta-Hydrolases superfamily protein"/>
    <property type="match status" value="2"/>
</dbReference>
<comment type="caution">
    <text evidence="4">The sequence shown here is derived from an EMBL/GenBank/DDBJ whole genome shotgun (WGS) entry which is preliminary data.</text>
</comment>
<dbReference type="Proteomes" id="UP000224567">
    <property type="component" value="Unassembled WGS sequence"/>
</dbReference>
<dbReference type="EMBL" id="MLFT02000009">
    <property type="protein sequence ID" value="PHT37452.1"/>
    <property type="molecule type" value="Genomic_DNA"/>
</dbReference>
<reference evidence="5" key="2">
    <citation type="journal article" date="2017" name="J. Anim. Genet.">
        <title>Multiple reference genome sequences of hot pepper reveal the massive evolution of plant disease resistance genes by retroduplication.</title>
        <authorList>
            <person name="Kim S."/>
            <person name="Park J."/>
            <person name="Yeom S.-I."/>
            <person name="Kim Y.-M."/>
            <person name="Seo E."/>
            <person name="Kim K.-T."/>
            <person name="Kim M.-S."/>
            <person name="Lee J.M."/>
            <person name="Cheong K."/>
            <person name="Shin H.-S."/>
            <person name="Kim S.-B."/>
            <person name="Han K."/>
            <person name="Lee J."/>
            <person name="Park M."/>
            <person name="Lee H.-A."/>
            <person name="Lee H.-Y."/>
            <person name="Lee Y."/>
            <person name="Oh S."/>
            <person name="Lee J.H."/>
            <person name="Choi E."/>
            <person name="Choi E."/>
            <person name="Lee S.E."/>
            <person name="Jeon J."/>
            <person name="Kim H."/>
            <person name="Choi G."/>
            <person name="Song H."/>
            <person name="Lee J."/>
            <person name="Lee S.-C."/>
            <person name="Kwon J.-K."/>
            <person name="Lee H.-Y."/>
            <person name="Koo N."/>
            <person name="Hong Y."/>
            <person name="Kim R.W."/>
            <person name="Kang W.-H."/>
            <person name="Huh J.H."/>
            <person name="Kang B.-C."/>
            <person name="Yang T.-J."/>
            <person name="Lee Y.-H."/>
            <person name="Bennetzen J.L."/>
            <person name="Choi D."/>
        </authorList>
    </citation>
    <scope>NUCLEOTIDE SEQUENCE [LARGE SCALE GENOMIC DNA]</scope>
    <source>
        <strain evidence="5">cv. PBC81</strain>
    </source>
</reference>
<proteinExistence type="predicted"/>
<dbReference type="GO" id="GO:0016787">
    <property type="term" value="F:hydrolase activity"/>
    <property type="evidence" value="ECO:0007669"/>
    <property type="project" value="UniProtKB-ARBA"/>
</dbReference>
<evidence type="ECO:0000313" key="5">
    <source>
        <dbReference type="Proteomes" id="UP000224567"/>
    </source>
</evidence>
<evidence type="ECO:0000259" key="3">
    <source>
        <dbReference type="Pfam" id="PF12697"/>
    </source>
</evidence>
<evidence type="ECO:0000256" key="1">
    <source>
        <dbReference type="SAM" id="SignalP"/>
    </source>
</evidence>
<dbReference type="InterPro" id="IPR029058">
    <property type="entry name" value="AB_hydrolase_fold"/>
</dbReference>